<proteinExistence type="inferred from homology"/>
<evidence type="ECO:0000256" key="1">
    <source>
        <dbReference type="ARBA" id="ARBA00023604"/>
    </source>
</evidence>
<accession>A0AA40B2Q1</accession>
<protein>
    <recommendedName>
        <fullName evidence="4">CmcJ-like methyltransferase</fullName>
    </recommendedName>
</protein>
<dbReference type="InterPro" id="IPR044053">
    <property type="entry name" value="AsaB-like"/>
</dbReference>
<evidence type="ECO:0000313" key="2">
    <source>
        <dbReference type="EMBL" id="KAK0726509.1"/>
    </source>
</evidence>
<reference evidence="2" key="1">
    <citation type="submission" date="2023-06" db="EMBL/GenBank/DDBJ databases">
        <title>Genome-scale phylogeny and comparative genomics of the fungal order Sordariales.</title>
        <authorList>
            <consortium name="Lawrence Berkeley National Laboratory"/>
            <person name="Hensen N."/>
            <person name="Bonometti L."/>
            <person name="Westerberg I."/>
            <person name="Brannstrom I.O."/>
            <person name="Guillou S."/>
            <person name="Cros-Aarteil S."/>
            <person name="Calhoun S."/>
            <person name="Haridas S."/>
            <person name="Kuo A."/>
            <person name="Mondo S."/>
            <person name="Pangilinan J."/>
            <person name="Riley R."/>
            <person name="Labutti K."/>
            <person name="Andreopoulos B."/>
            <person name="Lipzen A."/>
            <person name="Chen C."/>
            <person name="Yanf M."/>
            <person name="Daum C."/>
            <person name="Ng V."/>
            <person name="Clum A."/>
            <person name="Steindorff A."/>
            <person name="Ohm R."/>
            <person name="Martin F."/>
            <person name="Silar P."/>
            <person name="Natvig D."/>
            <person name="Lalanne C."/>
            <person name="Gautier V."/>
            <person name="Ament-Velasquez S.L."/>
            <person name="Kruys A."/>
            <person name="Hutchinson M.I."/>
            <person name="Powell A.J."/>
            <person name="Barry K."/>
            <person name="Miller A.N."/>
            <person name="Grigoriev I.V."/>
            <person name="Debuchy R."/>
            <person name="Gladieux P."/>
            <person name="Thoren M.H."/>
            <person name="Johannesson H."/>
        </authorList>
    </citation>
    <scope>NUCLEOTIDE SEQUENCE</scope>
    <source>
        <strain evidence="2">CBS 540.89</strain>
    </source>
</reference>
<dbReference type="NCBIfam" id="NF041278">
    <property type="entry name" value="CmcJ_NvfI_EfuI"/>
    <property type="match status" value="1"/>
</dbReference>
<evidence type="ECO:0000313" key="3">
    <source>
        <dbReference type="Proteomes" id="UP001172159"/>
    </source>
</evidence>
<comment type="caution">
    <text evidence="2">The sequence shown here is derived from an EMBL/GenBank/DDBJ whole genome shotgun (WGS) entry which is preliminary data.</text>
</comment>
<evidence type="ECO:0008006" key="4">
    <source>
        <dbReference type="Google" id="ProtNLM"/>
    </source>
</evidence>
<dbReference type="PANTHER" id="PTHR34598:SF3">
    <property type="entry name" value="OXIDOREDUCTASE AN1597"/>
    <property type="match status" value="1"/>
</dbReference>
<dbReference type="PANTHER" id="PTHR34598">
    <property type="entry name" value="BLL6449 PROTEIN"/>
    <property type="match status" value="1"/>
</dbReference>
<dbReference type="EMBL" id="JAUKTV010000010">
    <property type="protein sequence ID" value="KAK0726509.1"/>
    <property type="molecule type" value="Genomic_DNA"/>
</dbReference>
<comment type="similarity">
    <text evidence="1">Belongs to the asaB hydroxylase/desaturase family.</text>
</comment>
<gene>
    <name evidence="2" type="ORF">B0T21DRAFT_403531</name>
</gene>
<dbReference type="GO" id="GO:0016491">
    <property type="term" value="F:oxidoreductase activity"/>
    <property type="evidence" value="ECO:0007669"/>
    <property type="project" value="InterPro"/>
</dbReference>
<organism evidence="2 3">
    <name type="scientific">Apiosordaria backusii</name>
    <dbReference type="NCBI Taxonomy" id="314023"/>
    <lineage>
        <taxon>Eukaryota</taxon>
        <taxon>Fungi</taxon>
        <taxon>Dikarya</taxon>
        <taxon>Ascomycota</taxon>
        <taxon>Pezizomycotina</taxon>
        <taxon>Sordariomycetes</taxon>
        <taxon>Sordariomycetidae</taxon>
        <taxon>Sordariales</taxon>
        <taxon>Lasiosphaeriaceae</taxon>
        <taxon>Apiosordaria</taxon>
    </lineage>
</organism>
<sequence length="280" mass="32278">MAVADPVQSWMYFLQRDPKFETERVYELRRQKPTKKVPQTNMILEKVEDIPIHDVRPQLEECSFDTTGFFLLDMDTGLVAEDFDERSKVMAVFLPQLAAAVKEKLNASRVQIFDYQLRKRHQDFPISNGETYNATPGDIERLRHGLNKGNFERVDNVRCQFVNAWKPLKGPTRDWPLALCDNRSVDPEIDLKICDLVAPDGTSETASVHHSPKQRWCYVRDQLPNEIWVFMQSDSNGTSGVSHSSFPHPDTSEHDHLRESIEVRMLVFYEEGKEPGSGKL</sequence>
<name>A0AA40B2Q1_9PEZI</name>
<dbReference type="Proteomes" id="UP001172159">
    <property type="component" value="Unassembled WGS sequence"/>
</dbReference>
<keyword evidence="3" id="KW-1185">Reference proteome</keyword>
<dbReference type="AlphaFoldDB" id="A0AA40B2Q1"/>